<evidence type="ECO:0000313" key="1">
    <source>
        <dbReference type="EMBL" id="GIZ02870.1"/>
    </source>
</evidence>
<reference evidence="1 2" key="1">
    <citation type="submission" date="2021-06" db="EMBL/GenBank/DDBJ databases">
        <title>Caerostris extrusa draft genome.</title>
        <authorList>
            <person name="Kono N."/>
            <person name="Arakawa K."/>
        </authorList>
    </citation>
    <scope>NUCLEOTIDE SEQUENCE [LARGE SCALE GENOMIC DNA]</scope>
</reference>
<dbReference type="EMBL" id="BPLR01018870">
    <property type="protein sequence ID" value="GIZ02870.1"/>
    <property type="molecule type" value="Genomic_DNA"/>
</dbReference>
<evidence type="ECO:0000313" key="2">
    <source>
        <dbReference type="Proteomes" id="UP001054945"/>
    </source>
</evidence>
<comment type="caution">
    <text evidence="1">The sequence shown here is derived from an EMBL/GenBank/DDBJ whole genome shotgun (WGS) entry which is preliminary data.</text>
</comment>
<dbReference type="Proteomes" id="UP001054945">
    <property type="component" value="Unassembled WGS sequence"/>
</dbReference>
<name>A0AAV4Y8T0_CAEEX</name>
<gene>
    <name evidence="1" type="ORF">CEXT_329331</name>
</gene>
<dbReference type="AlphaFoldDB" id="A0AAV4Y8T0"/>
<proteinExistence type="predicted"/>
<organism evidence="1 2">
    <name type="scientific">Caerostris extrusa</name>
    <name type="common">Bark spider</name>
    <name type="synonym">Caerostris bankana</name>
    <dbReference type="NCBI Taxonomy" id="172846"/>
    <lineage>
        <taxon>Eukaryota</taxon>
        <taxon>Metazoa</taxon>
        <taxon>Ecdysozoa</taxon>
        <taxon>Arthropoda</taxon>
        <taxon>Chelicerata</taxon>
        <taxon>Arachnida</taxon>
        <taxon>Araneae</taxon>
        <taxon>Araneomorphae</taxon>
        <taxon>Entelegynae</taxon>
        <taxon>Araneoidea</taxon>
        <taxon>Araneidae</taxon>
        <taxon>Caerostris</taxon>
    </lineage>
</organism>
<protein>
    <submittedName>
        <fullName evidence="1">Uncharacterized protein</fullName>
    </submittedName>
</protein>
<keyword evidence="2" id="KW-1185">Reference proteome</keyword>
<accession>A0AAV4Y8T0</accession>
<sequence>MSALTPTLFSRQNRQAWVKTEKPRRHKMSFSPDSDISPLKIIFLSGAKGSGFESPKRRFSPSSPFFQSPVVIRIQGGPFCGRSLSRLDCACKKDRKLRLSL</sequence>